<evidence type="ECO:0000256" key="7">
    <source>
        <dbReference type="ARBA" id="ARBA00023242"/>
    </source>
</evidence>
<feature type="domain" description="ZZ-type" evidence="11">
    <location>
        <begin position="354"/>
        <end position="408"/>
    </location>
</feature>
<comment type="caution">
    <text evidence="14">The sequence shown here is derived from an EMBL/GenBank/DDBJ whole genome shotgun (WGS) entry which is preliminary data.</text>
</comment>
<name>A0A0K9PUD3_ZOSMR</name>
<evidence type="ECO:0000313" key="15">
    <source>
        <dbReference type="Proteomes" id="UP000036987"/>
    </source>
</evidence>
<evidence type="ECO:0000259" key="13">
    <source>
        <dbReference type="PROSITE" id="PS51293"/>
    </source>
</evidence>
<dbReference type="EMBL" id="LFYR01000624">
    <property type="protein sequence ID" value="KMZ72623.1"/>
    <property type="molecule type" value="Genomic_DNA"/>
</dbReference>
<feature type="compositionally biased region" description="Basic and acidic residues" evidence="9">
    <location>
        <begin position="30"/>
        <end position="44"/>
    </location>
</feature>
<dbReference type="Gene3D" id="1.10.10.60">
    <property type="entry name" value="Homeodomain-like"/>
    <property type="match status" value="1"/>
</dbReference>
<feature type="compositionally biased region" description="Polar residues" evidence="9">
    <location>
        <begin position="1"/>
        <end position="10"/>
    </location>
</feature>
<dbReference type="Gene3D" id="1.10.10.10">
    <property type="entry name" value="Winged helix-like DNA-binding domain superfamily/Winged helix DNA-binding domain"/>
    <property type="match status" value="1"/>
</dbReference>
<dbReference type="CDD" id="cd00167">
    <property type="entry name" value="SANT"/>
    <property type="match status" value="1"/>
</dbReference>
<dbReference type="InterPro" id="IPR036388">
    <property type="entry name" value="WH-like_DNA-bd_sf"/>
</dbReference>
<evidence type="ECO:0000256" key="6">
    <source>
        <dbReference type="ARBA" id="ARBA00023163"/>
    </source>
</evidence>
<proteinExistence type="predicted"/>
<feature type="compositionally biased region" description="Low complexity" evidence="9">
    <location>
        <begin position="490"/>
        <end position="503"/>
    </location>
</feature>
<dbReference type="PANTHER" id="PTHR12802:SF61">
    <property type="entry name" value="SWI_SNF COMPLEX SUBUNIT SWI3C"/>
    <property type="match status" value="1"/>
</dbReference>
<accession>A0A0K9PUD3</accession>
<dbReference type="OMA" id="DNPDMPG"/>
<dbReference type="PROSITE" id="PS50090">
    <property type="entry name" value="MYB_LIKE"/>
    <property type="match status" value="1"/>
</dbReference>
<dbReference type="InterPro" id="IPR017884">
    <property type="entry name" value="SANT_dom"/>
</dbReference>
<feature type="domain" description="SANT" evidence="13">
    <location>
        <begin position="412"/>
        <end position="463"/>
    </location>
</feature>
<feature type="region of interest" description="Disordered" evidence="9">
    <location>
        <begin position="740"/>
        <end position="785"/>
    </location>
</feature>
<dbReference type="Proteomes" id="UP000036987">
    <property type="component" value="Unassembled WGS sequence"/>
</dbReference>
<dbReference type="AlphaFoldDB" id="A0A0K9PUD3"/>
<feature type="domain" description="Myb-like" evidence="10">
    <location>
        <begin position="416"/>
        <end position="459"/>
    </location>
</feature>
<dbReference type="InterPro" id="IPR000433">
    <property type="entry name" value="Znf_ZZ"/>
</dbReference>
<evidence type="ECO:0000313" key="14">
    <source>
        <dbReference type="EMBL" id="KMZ72623.1"/>
    </source>
</evidence>
<evidence type="ECO:0000256" key="5">
    <source>
        <dbReference type="ARBA" id="ARBA00023125"/>
    </source>
</evidence>
<feature type="region of interest" description="Disordered" evidence="9">
    <location>
        <begin position="476"/>
        <end position="505"/>
    </location>
</feature>
<dbReference type="InterPro" id="IPR007526">
    <property type="entry name" value="SWIRM"/>
</dbReference>
<feature type="compositionally biased region" description="Polar residues" evidence="9">
    <location>
        <begin position="742"/>
        <end position="764"/>
    </location>
</feature>
<evidence type="ECO:0000256" key="3">
    <source>
        <dbReference type="ARBA" id="ARBA00022833"/>
    </source>
</evidence>
<evidence type="ECO:0000256" key="8">
    <source>
        <dbReference type="PROSITE-ProRule" id="PRU00228"/>
    </source>
</evidence>
<keyword evidence="3" id="KW-0862">Zinc</keyword>
<feature type="domain" description="SWIRM" evidence="12">
    <location>
        <begin position="187"/>
        <end position="285"/>
    </location>
</feature>
<feature type="region of interest" description="Disordered" evidence="9">
    <location>
        <begin position="659"/>
        <end position="697"/>
    </location>
</feature>
<evidence type="ECO:0000256" key="4">
    <source>
        <dbReference type="ARBA" id="ARBA00023015"/>
    </source>
</evidence>
<keyword evidence="2 8" id="KW-0863">Zinc-finger</keyword>
<sequence length="785" mass="87514">MPPASSSYLSDSRLKWKKQKRDGSSSTVEALRKQRKSIDEYHDAEYDEEEDDVRNKDSGGEEDGVLLPSHANNLRQSEVLSESGQKISDFPLAFKRSVIQPHSSVLAVIVAEKWTGEGSSRPPVSISLENISHGQSQVLSSVLPDSPLLNSRSEMEKLDGPPAYVCTPPALLEGKGDVKRSGKDGLLVLPQHSDWFNMDSVHRLERQVVPHFFAGKSVDHTPERYITLRNRVVEKYLENPRRKLSFEDCQDFVSSDELFDLSRIVRFLDHWGIINFMAVSKQCGPSIVETLIREENNGDLTVSTAPLKSIDSLMQFDRPRSIYRLENFSISPSATFEDSNAEAPNLDGRIRELLSEHSCKYCLRPLVKIHYQSQKEDDTILCSNCFHDGKFVIGHSSLDFVRMDFSKDLCDHDGESWTDQETFFLLEALEIYGENWNEISEHVGTKSKAQCILHFIRLPMESSLLENIEIPQAMISNDHRDDNNGLPATSSNGDPSSDDNSGNRLPFANATNSVMSLVAFLAAAVGPRVAAACANAALSLLTKEDPVVDRMNSEGKCTEEETLENQGLHKNDPISPDKVKSATMFGLSAAAIKSKLFADQEEREIQRITAAIINHQLKRLELKLKQFAEIETLLLKECEQVERTRQRLSIERVRLLSSRYGQQQPGTSTNLASSQMTMHGNPNNRQQQQQQQQQQVIPLAGQANMSSPYGNAIPIHPSHMPFMARQPLYPFVGPRLPLSAIHPSSSPQPSNVMLSSGDSSSLAPNSHHPLLRSIPGSNNNNTNLG</sequence>
<evidence type="ECO:0000259" key="11">
    <source>
        <dbReference type="PROSITE" id="PS50135"/>
    </source>
</evidence>
<evidence type="ECO:0000256" key="2">
    <source>
        <dbReference type="ARBA" id="ARBA00022771"/>
    </source>
</evidence>
<evidence type="ECO:0000256" key="1">
    <source>
        <dbReference type="ARBA" id="ARBA00022723"/>
    </source>
</evidence>
<dbReference type="PROSITE" id="PS50135">
    <property type="entry name" value="ZF_ZZ_2"/>
    <property type="match status" value="1"/>
</dbReference>
<evidence type="ECO:0000256" key="9">
    <source>
        <dbReference type="SAM" id="MobiDB-lite"/>
    </source>
</evidence>
<dbReference type="InterPro" id="IPR009057">
    <property type="entry name" value="Homeodomain-like_sf"/>
</dbReference>
<dbReference type="FunFam" id="1.10.10.60:FF:000014">
    <property type="entry name" value="SWI/SNF complex subunit SMARCC2 isoform C"/>
    <property type="match status" value="1"/>
</dbReference>
<organism evidence="14 15">
    <name type="scientific">Zostera marina</name>
    <name type="common">Eelgrass</name>
    <dbReference type="NCBI Taxonomy" id="29655"/>
    <lineage>
        <taxon>Eukaryota</taxon>
        <taxon>Viridiplantae</taxon>
        <taxon>Streptophyta</taxon>
        <taxon>Embryophyta</taxon>
        <taxon>Tracheophyta</taxon>
        <taxon>Spermatophyta</taxon>
        <taxon>Magnoliopsida</taxon>
        <taxon>Liliopsida</taxon>
        <taxon>Zosteraceae</taxon>
        <taxon>Zostera</taxon>
    </lineage>
</organism>
<dbReference type="Pfam" id="PF16495">
    <property type="entry name" value="SWIRM-assoc_1"/>
    <property type="match status" value="1"/>
</dbReference>
<dbReference type="GO" id="GO:0008270">
    <property type="term" value="F:zinc ion binding"/>
    <property type="evidence" value="ECO:0007669"/>
    <property type="project" value="UniProtKB-KW"/>
</dbReference>
<protein>
    <submittedName>
        <fullName evidence="14">SWI/SNF complex subunit SWI3C</fullName>
    </submittedName>
</protein>
<feature type="region of interest" description="Disordered" evidence="9">
    <location>
        <begin position="1"/>
        <end position="67"/>
    </location>
</feature>
<dbReference type="Pfam" id="PF04433">
    <property type="entry name" value="SWIRM"/>
    <property type="match status" value="1"/>
</dbReference>
<keyword evidence="1" id="KW-0479">Metal-binding</keyword>
<keyword evidence="5" id="KW-0238">DNA-binding</keyword>
<feature type="compositionally biased region" description="Low complexity" evidence="9">
    <location>
        <begin position="686"/>
        <end position="695"/>
    </location>
</feature>
<reference evidence="15" key="1">
    <citation type="journal article" date="2016" name="Nature">
        <title>The genome of the seagrass Zostera marina reveals angiosperm adaptation to the sea.</title>
        <authorList>
            <person name="Olsen J.L."/>
            <person name="Rouze P."/>
            <person name="Verhelst B."/>
            <person name="Lin Y.-C."/>
            <person name="Bayer T."/>
            <person name="Collen J."/>
            <person name="Dattolo E."/>
            <person name="De Paoli E."/>
            <person name="Dittami S."/>
            <person name="Maumus F."/>
            <person name="Michel G."/>
            <person name="Kersting A."/>
            <person name="Lauritano C."/>
            <person name="Lohaus R."/>
            <person name="Toepel M."/>
            <person name="Tonon T."/>
            <person name="Vanneste K."/>
            <person name="Amirebrahimi M."/>
            <person name="Brakel J."/>
            <person name="Bostroem C."/>
            <person name="Chovatia M."/>
            <person name="Grimwood J."/>
            <person name="Jenkins J.W."/>
            <person name="Jueterbock A."/>
            <person name="Mraz A."/>
            <person name="Stam W.T."/>
            <person name="Tice H."/>
            <person name="Bornberg-Bauer E."/>
            <person name="Green P.J."/>
            <person name="Pearson G.A."/>
            <person name="Procaccini G."/>
            <person name="Duarte C.M."/>
            <person name="Schmutz J."/>
            <person name="Reusch T.B.H."/>
            <person name="Van de Peer Y."/>
        </authorList>
    </citation>
    <scope>NUCLEOTIDE SEQUENCE [LARGE SCALE GENOMIC DNA]</scope>
    <source>
        <strain evidence="15">cv. Finnish</strain>
    </source>
</reference>
<keyword evidence="6" id="KW-0804">Transcription</keyword>
<dbReference type="GO" id="GO:0005634">
    <property type="term" value="C:nucleus"/>
    <property type="evidence" value="ECO:0007669"/>
    <property type="project" value="UniProtKB-ARBA"/>
</dbReference>
<evidence type="ECO:0000259" key="12">
    <source>
        <dbReference type="PROSITE" id="PS50934"/>
    </source>
</evidence>
<dbReference type="InterPro" id="IPR001005">
    <property type="entry name" value="SANT/Myb"/>
</dbReference>
<gene>
    <name evidence="14" type="ORF">ZOSMA_161G00830</name>
</gene>
<dbReference type="PROSITE" id="PS51293">
    <property type="entry name" value="SANT"/>
    <property type="match status" value="1"/>
</dbReference>
<feature type="compositionally biased region" description="Polar residues" evidence="9">
    <location>
        <begin position="659"/>
        <end position="685"/>
    </location>
</feature>
<dbReference type="STRING" id="29655.A0A0K9PUD3"/>
<dbReference type="OrthoDB" id="118550at2759"/>
<keyword evidence="15" id="KW-1185">Reference proteome</keyword>
<dbReference type="SUPFAM" id="SSF46689">
    <property type="entry name" value="Homeodomain-like"/>
    <property type="match status" value="2"/>
</dbReference>
<evidence type="ECO:0000259" key="10">
    <source>
        <dbReference type="PROSITE" id="PS50090"/>
    </source>
</evidence>
<dbReference type="PROSITE" id="PS50934">
    <property type="entry name" value="SWIRM"/>
    <property type="match status" value="1"/>
</dbReference>
<keyword evidence="4" id="KW-0805">Transcription regulation</keyword>
<dbReference type="InterPro" id="IPR032451">
    <property type="entry name" value="SMARCC_C"/>
</dbReference>
<dbReference type="GO" id="GO:0003677">
    <property type="term" value="F:DNA binding"/>
    <property type="evidence" value="ECO:0007669"/>
    <property type="project" value="UniProtKB-KW"/>
</dbReference>
<keyword evidence="7" id="KW-0539">Nucleus</keyword>
<dbReference type="PANTHER" id="PTHR12802">
    <property type="entry name" value="SWI/SNF COMPLEX-RELATED"/>
    <property type="match status" value="1"/>
</dbReference>
<dbReference type="Pfam" id="PF00249">
    <property type="entry name" value="Myb_DNA-binding"/>
    <property type="match status" value="1"/>
</dbReference>
<feature type="compositionally biased region" description="Polar residues" evidence="9">
    <location>
        <begin position="775"/>
        <end position="785"/>
    </location>
</feature>
<dbReference type="SMART" id="SM00717">
    <property type="entry name" value="SANT"/>
    <property type="match status" value="1"/>
</dbReference>